<dbReference type="AlphaFoldDB" id="A0A4Q4ZB76"/>
<comment type="caution">
    <text evidence="1">The sequence shown here is derived from an EMBL/GenBank/DDBJ whole genome shotgun (WGS) entry which is preliminary data.</text>
</comment>
<sequence length="502" mass="54178">MSWTGRLAWLLRSWRLHRPDAPLADPAAFARALTGNGCPATPEQVVAWESGAVDPPYAAWVGYERVLGLDHCLLASSREYLRVSLPAGSLPQVLAPTDKDSDHFEHDRKRLLAAAATGRATPIQWTALGSHLTADQDWAPEGEEVQALCDEIVTQLARGVDASYRLISIAAAGLAQVAALRAPLVTSIRGYLGDPDVQVVHDPLGLLDQISSPEAADLVLDLLEKAPNRALYLHAVWQATQMVLRGGFDDRQRARLGVLVLARWRADPTQAPVDLAQLIAVLPTGFREAFSRAAQQWGNTDFGYVLEHGEDVTAESAERLATRLVNAVAAADPAAMESDRGELASLVRESLFHRESERRHLGSVLLSASPYAAGLGEAALDALSERDTVSLARGRAATLCTYLATEHHRLRLSPFVGDPDETVAAAVTIALGHIEFATTTDQVLRHMIPTQPGSLGRGHMYALGMTGSPGLSAIASSSSAPDWQRRAARWWLRTGPAIRHPQ</sequence>
<evidence type="ECO:0000313" key="1">
    <source>
        <dbReference type="EMBL" id="RYP85207.1"/>
    </source>
</evidence>
<proteinExistence type="predicted"/>
<accession>A0A4Q4ZB76</accession>
<organism evidence="1 2">
    <name type="scientific">Nocardioides guangzhouensis</name>
    <dbReference type="NCBI Taxonomy" id="2497878"/>
    <lineage>
        <taxon>Bacteria</taxon>
        <taxon>Bacillati</taxon>
        <taxon>Actinomycetota</taxon>
        <taxon>Actinomycetes</taxon>
        <taxon>Propionibacteriales</taxon>
        <taxon>Nocardioidaceae</taxon>
        <taxon>Nocardioides</taxon>
    </lineage>
</organism>
<protein>
    <submittedName>
        <fullName evidence="1">Uncharacterized protein</fullName>
    </submittedName>
</protein>
<dbReference type="Proteomes" id="UP000295198">
    <property type="component" value="Unassembled WGS sequence"/>
</dbReference>
<gene>
    <name evidence="1" type="ORF">EKO23_13190</name>
</gene>
<evidence type="ECO:0000313" key="2">
    <source>
        <dbReference type="Proteomes" id="UP000295198"/>
    </source>
</evidence>
<dbReference type="OrthoDB" id="3765661at2"/>
<name>A0A4Q4ZB76_9ACTN</name>
<dbReference type="EMBL" id="SDKM01000018">
    <property type="protein sequence ID" value="RYP85207.1"/>
    <property type="molecule type" value="Genomic_DNA"/>
</dbReference>
<keyword evidence="2" id="KW-1185">Reference proteome</keyword>
<reference evidence="1 2" key="1">
    <citation type="submission" date="2019-01" db="EMBL/GenBank/DDBJ databases">
        <title>Nocardioides guangzhouensis sp. nov., an actinobacterium isolated from soil.</title>
        <authorList>
            <person name="Fu Y."/>
            <person name="Cai Y."/>
            <person name="Lin Z."/>
            <person name="Chen P."/>
        </authorList>
    </citation>
    <scope>NUCLEOTIDE SEQUENCE [LARGE SCALE GENOMIC DNA]</scope>
    <source>
        <strain evidence="1 2">130</strain>
    </source>
</reference>
<dbReference type="RefSeq" id="WP_134718018.1">
    <property type="nucleotide sequence ID" value="NZ_SDKM01000018.1"/>
</dbReference>